<dbReference type="AlphaFoldDB" id="A0A7S2XCR1"/>
<accession>A0A7S2XCR1</accession>
<proteinExistence type="predicted"/>
<sequence length="345" mass="38821">MEARKAMMDDRSKPVMMKRPKMVRTAILSVLTIEQDPISSDDDLDPKERKEKMSDQPWGISNQQRLYSSHFGSNAVPGPQSVAFVSVDGIPEPTSSLLRLMVWANFPYAGDFDTIDNPHIETARRYGATEDEGENCYLTVTDTDARIMFQYALISGRIITTSDPDLALSSGRMLVGLARHHDMAVYECSVRVESISLKHIATFSGMEAIAHQPQIKSMYLSADAGYVALSEFYETAKVYSNPHNQRKAAMSYIGLYEDERKLNPELQEYESSGACVLGMKIVPMSHSLLKRPQPQLVCILTSQYARFFKLKTCRASSNLTREELDLHDTTRMVERLVNLGEGGEW</sequence>
<evidence type="ECO:0000313" key="2">
    <source>
        <dbReference type="EMBL" id="CAD9763382.1"/>
    </source>
</evidence>
<dbReference type="EMBL" id="HBHP01015524">
    <property type="protein sequence ID" value="CAD9763382.1"/>
    <property type="molecule type" value="Transcribed_RNA"/>
</dbReference>
<feature type="region of interest" description="Disordered" evidence="1">
    <location>
        <begin position="37"/>
        <end position="56"/>
    </location>
</feature>
<name>A0A7S2XCR1_9EUKA</name>
<evidence type="ECO:0000256" key="1">
    <source>
        <dbReference type="SAM" id="MobiDB-lite"/>
    </source>
</evidence>
<organism evidence="2">
    <name type="scientific">Lotharella oceanica</name>
    <dbReference type="NCBI Taxonomy" id="641309"/>
    <lineage>
        <taxon>Eukaryota</taxon>
        <taxon>Sar</taxon>
        <taxon>Rhizaria</taxon>
        <taxon>Cercozoa</taxon>
        <taxon>Chlorarachniophyceae</taxon>
        <taxon>Lotharella</taxon>
    </lineage>
</organism>
<protein>
    <submittedName>
        <fullName evidence="2">Uncharacterized protein</fullName>
    </submittedName>
</protein>
<gene>
    <name evidence="2" type="ORF">LSP00402_LOCUS9620</name>
</gene>
<reference evidence="2" key="1">
    <citation type="submission" date="2021-01" db="EMBL/GenBank/DDBJ databases">
        <authorList>
            <person name="Corre E."/>
            <person name="Pelletier E."/>
            <person name="Niang G."/>
            <person name="Scheremetjew M."/>
            <person name="Finn R."/>
            <person name="Kale V."/>
            <person name="Holt S."/>
            <person name="Cochrane G."/>
            <person name="Meng A."/>
            <person name="Brown T."/>
            <person name="Cohen L."/>
        </authorList>
    </citation>
    <scope>NUCLEOTIDE SEQUENCE</scope>
    <source>
        <strain evidence="2">CCMP622</strain>
    </source>
</reference>